<organism evidence="1 2">
    <name type="scientific">Arachnia propionica</name>
    <dbReference type="NCBI Taxonomy" id="1750"/>
    <lineage>
        <taxon>Bacteria</taxon>
        <taxon>Bacillati</taxon>
        <taxon>Actinomycetota</taxon>
        <taxon>Actinomycetes</taxon>
        <taxon>Propionibacteriales</taxon>
        <taxon>Propionibacteriaceae</taxon>
        <taxon>Arachnia</taxon>
    </lineage>
</organism>
<evidence type="ECO:0000313" key="1">
    <source>
        <dbReference type="EMBL" id="RRD49474.1"/>
    </source>
</evidence>
<reference evidence="1 2" key="1">
    <citation type="submission" date="2018-11" db="EMBL/GenBank/DDBJ databases">
        <title>Genomes From Bacteria Associated with the Canine Oral Cavity: a Test Case for Automated Genome-Based Taxonomic Assignment.</title>
        <authorList>
            <person name="Coil D.A."/>
            <person name="Jospin G."/>
            <person name="Darling A.E."/>
            <person name="Wallis C."/>
            <person name="Davis I.J."/>
            <person name="Harris S."/>
            <person name="Eisen J.A."/>
            <person name="Holcombe L.J."/>
            <person name="O'Flynn C."/>
        </authorList>
    </citation>
    <scope>NUCLEOTIDE SEQUENCE [LARGE SCALE GENOMIC DNA]</scope>
    <source>
        <strain evidence="1 2">OH2822_COT-296</strain>
    </source>
</reference>
<evidence type="ECO:0000313" key="2">
    <source>
        <dbReference type="Proteomes" id="UP000280935"/>
    </source>
</evidence>
<dbReference type="Proteomes" id="UP000280935">
    <property type="component" value="Unassembled WGS sequence"/>
</dbReference>
<dbReference type="EMBL" id="RQYT01000016">
    <property type="protein sequence ID" value="RRD49474.1"/>
    <property type="molecule type" value="Genomic_DNA"/>
</dbReference>
<comment type="caution">
    <text evidence="1">The sequence shown here is derived from an EMBL/GenBank/DDBJ whole genome shotgun (WGS) entry which is preliminary data.</text>
</comment>
<dbReference type="AlphaFoldDB" id="A0A3P1WSE0"/>
<proteinExistence type="predicted"/>
<protein>
    <submittedName>
        <fullName evidence="1">Uncharacterized protein</fullName>
    </submittedName>
</protein>
<accession>A0A3P1WSE0</accession>
<gene>
    <name evidence="1" type="ORF">EII35_08390</name>
</gene>
<sequence>MQKPGDCSKSGGTVLAPGVRKLVEDPDFPTNGPILIITDGDCDVFTVPRDHAFLVPKGCQLPFRPKGDLFEMS</sequence>
<name>A0A3P1WSE0_9ACTN</name>
<dbReference type="RefSeq" id="WP_125228013.1">
    <property type="nucleotide sequence ID" value="NZ_RQYT01000016.1"/>
</dbReference>